<evidence type="ECO:0000259" key="6">
    <source>
        <dbReference type="Pfam" id="PF12253"/>
    </source>
</evidence>
<evidence type="ECO:0000313" key="9">
    <source>
        <dbReference type="Proteomes" id="UP000321393"/>
    </source>
</evidence>
<dbReference type="STRING" id="1194695.A0A5A7UD17"/>
<feature type="domain" description="Chromatin assembly factor 1 subunit A dimerization" evidence="6">
    <location>
        <begin position="548"/>
        <end position="619"/>
    </location>
</feature>
<dbReference type="GO" id="GO:0006281">
    <property type="term" value="P:DNA repair"/>
    <property type="evidence" value="ECO:0007669"/>
    <property type="project" value="UniProtKB-KW"/>
</dbReference>
<dbReference type="GO" id="GO:0005634">
    <property type="term" value="C:nucleus"/>
    <property type="evidence" value="ECO:0007669"/>
    <property type="project" value="UniProtKB-SubCell"/>
</dbReference>
<feature type="region of interest" description="Disordered" evidence="5">
    <location>
        <begin position="583"/>
        <end position="638"/>
    </location>
</feature>
<dbReference type="InterPro" id="IPR022043">
    <property type="entry name" value="CAF1A_DD"/>
</dbReference>
<feature type="compositionally biased region" description="Acidic residues" evidence="5">
    <location>
        <begin position="587"/>
        <end position="603"/>
    </location>
</feature>
<dbReference type="EMBL" id="SSTE01011267">
    <property type="protein sequence ID" value="KAA0051319.1"/>
    <property type="molecule type" value="Genomic_DNA"/>
</dbReference>
<reference evidence="8 9" key="1">
    <citation type="submission" date="2019-08" db="EMBL/GenBank/DDBJ databases">
        <title>Draft genome sequences of two oriental melons (Cucumis melo L. var makuwa).</title>
        <authorList>
            <person name="Kwon S.-Y."/>
        </authorList>
    </citation>
    <scope>NUCLEOTIDE SEQUENCE [LARGE SCALE GENOMIC DNA]</scope>
    <source>
        <strain evidence="9">cv. SW 3</strain>
        <tissue evidence="8">Leaf</tissue>
    </source>
</reference>
<keyword evidence="3" id="KW-0234">DNA repair</keyword>
<evidence type="ECO:0000256" key="3">
    <source>
        <dbReference type="ARBA" id="ARBA00023204"/>
    </source>
</evidence>
<name>A0A5A7UD17_CUCMM</name>
<dbReference type="InterPro" id="IPR048800">
    <property type="entry name" value="Cac1-like_C"/>
</dbReference>
<feature type="domain" description="Chromatin assembly factor 1 subunit Cac1-like C-terminal" evidence="7">
    <location>
        <begin position="779"/>
        <end position="829"/>
    </location>
</feature>
<dbReference type="GO" id="GO:0006334">
    <property type="term" value="P:nucleosome assembly"/>
    <property type="evidence" value="ECO:0007669"/>
    <property type="project" value="TreeGrafter"/>
</dbReference>
<evidence type="ECO:0000259" key="7">
    <source>
        <dbReference type="Pfam" id="PF21796"/>
    </source>
</evidence>
<dbReference type="GO" id="GO:0033186">
    <property type="term" value="C:CAF-1 complex"/>
    <property type="evidence" value="ECO:0007669"/>
    <property type="project" value="TreeGrafter"/>
</dbReference>
<evidence type="ECO:0000256" key="5">
    <source>
        <dbReference type="SAM" id="MobiDB-lite"/>
    </source>
</evidence>
<evidence type="ECO:0000256" key="4">
    <source>
        <dbReference type="ARBA" id="ARBA00023242"/>
    </source>
</evidence>
<feature type="region of interest" description="Disordered" evidence="5">
    <location>
        <begin position="866"/>
        <end position="895"/>
    </location>
</feature>
<dbReference type="PANTHER" id="PTHR15272:SF0">
    <property type="entry name" value="CHROMATIN ASSEMBLY FACTOR 1 SUBUNIT A"/>
    <property type="match status" value="1"/>
</dbReference>
<evidence type="ECO:0000256" key="1">
    <source>
        <dbReference type="ARBA" id="ARBA00004123"/>
    </source>
</evidence>
<feature type="compositionally biased region" description="Acidic residues" evidence="5">
    <location>
        <begin position="610"/>
        <end position="633"/>
    </location>
</feature>
<dbReference type="Proteomes" id="UP000321393">
    <property type="component" value="Unassembled WGS sequence"/>
</dbReference>
<dbReference type="AlphaFoldDB" id="A0A5A7UD17"/>
<dbReference type="OrthoDB" id="440676at2759"/>
<evidence type="ECO:0000313" key="8">
    <source>
        <dbReference type="EMBL" id="KAA0051319.1"/>
    </source>
</evidence>
<comment type="caution">
    <text evidence="8">The sequence shown here is derived from an EMBL/GenBank/DDBJ whole genome shotgun (WGS) entry which is preliminary data.</text>
</comment>
<gene>
    <name evidence="8" type="ORF">E6C27_scaffold55G00340</name>
</gene>
<dbReference type="Pfam" id="PF12253">
    <property type="entry name" value="CAF1A_dimeriz"/>
    <property type="match status" value="1"/>
</dbReference>
<organism evidence="8 9">
    <name type="scientific">Cucumis melo var. makuwa</name>
    <name type="common">Oriental melon</name>
    <dbReference type="NCBI Taxonomy" id="1194695"/>
    <lineage>
        <taxon>Eukaryota</taxon>
        <taxon>Viridiplantae</taxon>
        <taxon>Streptophyta</taxon>
        <taxon>Embryophyta</taxon>
        <taxon>Tracheophyta</taxon>
        <taxon>Spermatophyta</taxon>
        <taxon>Magnoliopsida</taxon>
        <taxon>eudicotyledons</taxon>
        <taxon>Gunneridae</taxon>
        <taxon>Pentapetalae</taxon>
        <taxon>rosids</taxon>
        <taxon>fabids</taxon>
        <taxon>Cucurbitales</taxon>
        <taxon>Cucurbitaceae</taxon>
        <taxon>Benincaseae</taxon>
        <taxon>Cucumis</taxon>
    </lineage>
</organism>
<keyword evidence="4" id="KW-0539">Nucleus</keyword>
<accession>A0A5A7UD17</accession>
<feature type="compositionally biased region" description="Polar residues" evidence="5">
    <location>
        <begin position="871"/>
        <end position="895"/>
    </location>
</feature>
<evidence type="ECO:0000256" key="2">
    <source>
        <dbReference type="ARBA" id="ARBA00022763"/>
    </source>
</evidence>
<protein>
    <submittedName>
        <fullName evidence="8">Chromatin assembly factor 1 subunit FAS1 isoform X1</fullName>
    </submittedName>
</protein>
<proteinExistence type="predicted"/>
<comment type="subcellular location">
    <subcellularLocation>
        <location evidence="1">Nucleus</location>
    </subcellularLocation>
</comment>
<dbReference type="PANTHER" id="PTHR15272">
    <property type="entry name" value="CHROMATIN ASSEMBLY FACTOR 1 SUBUNIT A CAF-1 SUBUNIT A"/>
    <property type="match status" value="1"/>
</dbReference>
<feature type="region of interest" description="Disordered" evidence="5">
    <location>
        <begin position="317"/>
        <end position="390"/>
    </location>
</feature>
<keyword evidence="2" id="KW-0227">DNA damage</keyword>
<dbReference type="Pfam" id="PF21796">
    <property type="entry name" value="Cac1_C"/>
    <property type="match status" value="1"/>
</dbReference>
<sequence>MTPKTGDEEEGINCIRGDGEILEGNTHFSPTHFFQNQEHRQTVLNQQLNPHPPDFSSFLGMDAVVMDVDECSKSSSTDTQARPRKVQKRKRGCMEIVSLEKEEREARIEGIQKEIDSLFKYYDEVKCQKVDLDLGLCSSSNSIVAALMEESELSLSKLVDEIFEKMRKIDNGGVLETVTVASVKASVLFVGRRVMYGVPNADADVLEDVSKECLWCWETRDLKLMPKSTRGILNIRRTCRKKIQERVTVLSAMKSALLKLETDQSCIQEFTKASDKLSKVFDEAKIRLLMDGLSEKIATEMAEKEAKREEKLMVKQLERSQREAEKEKKRIDREQQKEKLQNEKESKVTEREEKRREKEENEMKKQLRKQQEDAEKEQRRREKEEAEFKKQLSLQKQASIMERFLKKSKPSLSFPNEQSTTELIISVPLSKRCENVLEACTQLMDCTLSSSDAIIPVDIRRQHLSSWRLIGSSIRSRGKKHWGIRQKPKSELFKELKLSAGRESANDDELGEERLVDGWEEQITDAGTSQAELCGTLLDVGKSNRGKQLLQFAKSYRPAFYGIWSSKRQVFFHVVGPRHPFRKDPDLDYDVDSDEEWEEEDPGESLSDCDKDDEESLEEEGCAKAEDDEESEDGFFVPDGYLSENEGVQLDRMDTDDVDEVRSTPSSRQDIEGKELYSVLKQQKHLHNMTSLALRKNQPLIILNLLHEKDSLLMAEDLDGTSKLEQTCLAALSMCLMPGGCLIEMSVDGMADEDPEMCIPSDKDNGTQISTSAILDSEMTAIVSTIQSCSQGINKVVESLQLKFPNVPKSHLRNKVREVSDFVENRWQVKKAILEKHGVLPSPEKGTRRPKSIAAFFSKRCLPPAGKCINPNETSPQSLKPGSAVQDQRTCTNQQ</sequence>